<organism evidence="1 2">
    <name type="scientific">Streptomyces broussonetiae</name>
    <dbReference type="NCBI Taxonomy" id="2686304"/>
    <lineage>
        <taxon>Bacteria</taxon>
        <taxon>Bacillati</taxon>
        <taxon>Actinomycetota</taxon>
        <taxon>Actinomycetes</taxon>
        <taxon>Kitasatosporales</taxon>
        <taxon>Streptomycetaceae</taxon>
        <taxon>Streptomyces</taxon>
    </lineage>
</organism>
<dbReference type="RefSeq" id="WP_158917140.1">
    <property type="nucleotide sequence ID" value="NZ_CP047020.1"/>
</dbReference>
<protein>
    <submittedName>
        <fullName evidence="1">Uncharacterized protein</fullName>
    </submittedName>
</protein>
<dbReference type="Proteomes" id="UP000436138">
    <property type="component" value="Chromosome"/>
</dbReference>
<sequence length="70" mass="7805">MAERRVIVDPPGEGGGRQVRVDAEFLGRAYSLHDLSVFLQRAGLEGVDEVDVMEHPLIEWHGGGPEVWEH</sequence>
<gene>
    <name evidence="1" type="ORF">GQF42_02210</name>
</gene>
<keyword evidence="2" id="KW-1185">Reference proteome</keyword>
<name>A0A6I6MTF8_9ACTN</name>
<proteinExistence type="predicted"/>
<dbReference type="EMBL" id="CP047020">
    <property type="protein sequence ID" value="QHA02284.1"/>
    <property type="molecule type" value="Genomic_DNA"/>
</dbReference>
<evidence type="ECO:0000313" key="1">
    <source>
        <dbReference type="EMBL" id="QHA02284.1"/>
    </source>
</evidence>
<evidence type="ECO:0000313" key="2">
    <source>
        <dbReference type="Proteomes" id="UP000436138"/>
    </source>
</evidence>
<accession>A0A6I6MTF8</accession>
<dbReference type="KEGG" id="sbro:GQF42_02210"/>
<reference evidence="1 2" key="1">
    <citation type="submission" date="2019-12" db="EMBL/GenBank/DDBJ databases">
        <title>Streptomyces sp. strain T44 isolated from rhizosphere soil of Broussonetia papyrifera.</title>
        <authorList>
            <person name="Mo P."/>
        </authorList>
    </citation>
    <scope>NUCLEOTIDE SEQUENCE [LARGE SCALE GENOMIC DNA]</scope>
    <source>
        <strain evidence="1 2">T44</strain>
    </source>
</reference>
<dbReference type="AlphaFoldDB" id="A0A6I6MTF8"/>